<feature type="chain" id="PRO_5028040350" description="Phytocyanin domain-containing protein" evidence="3">
    <location>
        <begin position="25"/>
        <end position="194"/>
    </location>
</feature>
<protein>
    <recommendedName>
        <fullName evidence="4">Phytocyanin domain-containing protein</fullName>
    </recommendedName>
</protein>
<dbReference type="FunFam" id="2.60.40.420:FF:000003">
    <property type="entry name" value="Blue copper"/>
    <property type="match status" value="1"/>
</dbReference>
<dbReference type="PANTHER" id="PTHR33021">
    <property type="entry name" value="BLUE COPPER PROTEIN"/>
    <property type="match status" value="1"/>
</dbReference>
<feature type="signal peptide" evidence="3">
    <location>
        <begin position="1"/>
        <end position="24"/>
    </location>
</feature>
<evidence type="ECO:0000256" key="3">
    <source>
        <dbReference type="SAM" id="SignalP"/>
    </source>
</evidence>
<evidence type="ECO:0000256" key="2">
    <source>
        <dbReference type="ARBA" id="ARBA00023180"/>
    </source>
</evidence>
<accession>A0A7C8Z7L0</accession>
<sequence length="194" mass="20038">MMRIRFGCVATGLFVVCLAVPCLATVYTVGDSAGWTLGADYNSWSSSKTFVVGDSLVFNYGSGHTVDEVSQGDYSTCTDSNPLSTDNKGSTTILLQAPGPRYFICGIIGHCSSGMKLSVNVVAVGTSSSFPPNSTASGTPAITGPGCGTPATPATPTIPTMFPYSASSPMSLSQLHGRLIVFATALAFKLPLFL</sequence>
<proteinExistence type="predicted"/>
<keyword evidence="2" id="KW-0325">Glycoprotein</keyword>
<dbReference type="SUPFAM" id="SSF49503">
    <property type="entry name" value="Cupredoxins"/>
    <property type="match status" value="1"/>
</dbReference>
<dbReference type="InterPro" id="IPR008972">
    <property type="entry name" value="Cupredoxin"/>
</dbReference>
<dbReference type="GO" id="GO:0009055">
    <property type="term" value="F:electron transfer activity"/>
    <property type="evidence" value="ECO:0007669"/>
    <property type="project" value="InterPro"/>
</dbReference>
<keyword evidence="3" id="KW-0732">Signal</keyword>
<reference evidence="5" key="2">
    <citation type="submission" date="2020-07" db="EMBL/GenBank/DDBJ databases">
        <authorList>
            <person name="Vera ALvarez R."/>
            <person name="Arias-Moreno D.M."/>
            <person name="Jimenez-Jacinto V."/>
            <person name="Jimenez-Bremont J.F."/>
            <person name="Swaminathan K."/>
            <person name="Moose S.P."/>
            <person name="Guerrero-Gonzalez M.L."/>
            <person name="Marino-Ramirez L."/>
            <person name="Landsman D."/>
            <person name="Rodriguez-Kessler M."/>
            <person name="Delgado-Sanchez P."/>
        </authorList>
    </citation>
    <scope>NUCLEOTIDE SEQUENCE</scope>
    <source>
        <tissue evidence="5">Cladode</tissue>
    </source>
</reference>
<name>A0A7C8Z7L0_OPUST</name>
<dbReference type="InterPro" id="IPR039391">
    <property type="entry name" value="Phytocyanin-like"/>
</dbReference>
<dbReference type="PROSITE" id="PS51485">
    <property type="entry name" value="PHYTOCYANIN"/>
    <property type="match status" value="1"/>
</dbReference>
<feature type="domain" description="Phytocyanin" evidence="4">
    <location>
        <begin position="25"/>
        <end position="123"/>
    </location>
</feature>
<dbReference type="Pfam" id="PF02298">
    <property type="entry name" value="Cu_bind_like"/>
    <property type="match status" value="1"/>
</dbReference>
<keyword evidence="1" id="KW-0479">Metal-binding</keyword>
<dbReference type="GO" id="GO:0046872">
    <property type="term" value="F:metal ion binding"/>
    <property type="evidence" value="ECO:0007669"/>
    <property type="project" value="UniProtKB-KW"/>
</dbReference>
<organism evidence="5">
    <name type="scientific">Opuntia streptacantha</name>
    <name type="common">Prickly pear cactus</name>
    <name type="synonym">Opuntia cardona</name>
    <dbReference type="NCBI Taxonomy" id="393608"/>
    <lineage>
        <taxon>Eukaryota</taxon>
        <taxon>Viridiplantae</taxon>
        <taxon>Streptophyta</taxon>
        <taxon>Embryophyta</taxon>
        <taxon>Tracheophyta</taxon>
        <taxon>Spermatophyta</taxon>
        <taxon>Magnoliopsida</taxon>
        <taxon>eudicotyledons</taxon>
        <taxon>Gunneridae</taxon>
        <taxon>Pentapetalae</taxon>
        <taxon>Caryophyllales</taxon>
        <taxon>Cactineae</taxon>
        <taxon>Cactaceae</taxon>
        <taxon>Opuntioideae</taxon>
        <taxon>Opuntia</taxon>
    </lineage>
</organism>
<dbReference type="InterPro" id="IPR003245">
    <property type="entry name" value="Phytocyanin_dom"/>
</dbReference>
<reference evidence="5" key="1">
    <citation type="journal article" date="2013" name="J. Plant Res.">
        <title>Effect of fungi and light on seed germination of three Opuntia species from semiarid lands of central Mexico.</title>
        <authorList>
            <person name="Delgado-Sanchez P."/>
            <person name="Jimenez-Bremont J.F."/>
            <person name="Guerrero-Gonzalez Mde L."/>
            <person name="Flores J."/>
        </authorList>
    </citation>
    <scope>NUCLEOTIDE SEQUENCE</scope>
    <source>
        <tissue evidence="5">Cladode</tissue>
    </source>
</reference>
<dbReference type="CDD" id="cd04216">
    <property type="entry name" value="Phytocyanin"/>
    <property type="match status" value="1"/>
</dbReference>
<evidence type="ECO:0000256" key="1">
    <source>
        <dbReference type="ARBA" id="ARBA00022723"/>
    </source>
</evidence>
<evidence type="ECO:0000259" key="4">
    <source>
        <dbReference type="PROSITE" id="PS51485"/>
    </source>
</evidence>
<dbReference type="EMBL" id="GISG01094835">
    <property type="protein sequence ID" value="MBA4635355.1"/>
    <property type="molecule type" value="Transcribed_RNA"/>
</dbReference>
<evidence type="ECO:0000313" key="5">
    <source>
        <dbReference type="EMBL" id="MBA4635355.1"/>
    </source>
</evidence>
<dbReference type="Gene3D" id="2.60.40.420">
    <property type="entry name" value="Cupredoxins - blue copper proteins"/>
    <property type="match status" value="1"/>
</dbReference>
<dbReference type="AlphaFoldDB" id="A0A7C8Z7L0"/>
<dbReference type="PANTHER" id="PTHR33021:SF193">
    <property type="entry name" value="OS06G0218600 PROTEIN"/>
    <property type="match status" value="1"/>
</dbReference>
<dbReference type="GO" id="GO:0005886">
    <property type="term" value="C:plasma membrane"/>
    <property type="evidence" value="ECO:0007669"/>
    <property type="project" value="TreeGrafter"/>
</dbReference>